<reference evidence="1" key="2">
    <citation type="journal article" date="2015" name="Data Brief">
        <title>Shoot transcriptome of the giant reed, Arundo donax.</title>
        <authorList>
            <person name="Barrero R.A."/>
            <person name="Guerrero F.D."/>
            <person name="Moolhuijzen P."/>
            <person name="Goolsby J.A."/>
            <person name="Tidwell J."/>
            <person name="Bellgard S.E."/>
            <person name="Bellgard M.I."/>
        </authorList>
    </citation>
    <scope>NUCLEOTIDE SEQUENCE</scope>
    <source>
        <tissue evidence="1">Shoot tissue taken approximately 20 cm above the soil surface</tissue>
    </source>
</reference>
<protein>
    <submittedName>
        <fullName evidence="1">Uncharacterized protein</fullName>
    </submittedName>
</protein>
<accession>A0A0A9BMP4</accession>
<reference evidence="1" key="1">
    <citation type="submission" date="2014-09" db="EMBL/GenBank/DDBJ databases">
        <authorList>
            <person name="Magalhaes I.L.F."/>
            <person name="Oliveira U."/>
            <person name="Santos F.R."/>
            <person name="Vidigal T.H.D.A."/>
            <person name="Brescovit A.D."/>
            <person name="Santos A.J."/>
        </authorList>
    </citation>
    <scope>NUCLEOTIDE SEQUENCE</scope>
    <source>
        <tissue evidence="1">Shoot tissue taken approximately 20 cm above the soil surface</tissue>
    </source>
</reference>
<dbReference type="EMBL" id="GBRH01235390">
    <property type="protein sequence ID" value="JAD62505.1"/>
    <property type="molecule type" value="Transcribed_RNA"/>
</dbReference>
<evidence type="ECO:0000313" key="1">
    <source>
        <dbReference type="EMBL" id="JAD62505.1"/>
    </source>
</evidence>
<name>A0A0A9BMP4_ARUDO</name>
<sequence length="39" mass="4716">MDVVFYKPLLTHTNKHLSEVCQFAFILITTRMNKSYRLR</sequence>
<proteinExistence type="predicted"/>
<dbReference type="AlphaFoldDB" id="A0A0A9BMP4"/>
<organism evidence="1">
    <name type="scientific">Arundo donax</name>
    <name type="common">Giant reed</name>
    <name type="synonym">Donax arundinaceus</name>
    <dbReference type="NCBI Taxonomy" id="35708"/>
    <lineage>
        <taxon>Eukaryota</taxon>
        <taxon>Viridiplantae</taxon>
        <taxon>Streptophyta</taxon>
        <taxon>Embryophyta</taxon>
        <taxon>Tracheophyta</taxon>
        <taxon>Spermatophyta</taxon>
        <taxon>Magnoliopsida</taxon>
        <taxon>Liliopsida</taxon>
        <taxon>Poales</taxon>
        <taxon>Poaceae</taxon>
        <taxon>PACMAD clade</taxon>
        <taxon>Arundinoideae</taxon>
        <taxon>Arundineae</taxon>
        <taxon>Arundo</taxon>
    </lineage>
</organism>